<name>A0A543AUJ6_9ACTN</name>
<accession>A0A543AUJ6</accession>
<proteinExistence type="predicted"/>
<evidence type="ECO:0000313" key="2">
    <source>
        <dbReference type="EMBL" id="TQL76231.1"/>
    </source>
</evidence>
<sequence length="417" mass="46017">MSSISVEETLDWEVFVSRYWDRAPVLFRSPGPVPFVAEEVFEAATATVGPDGAASKAVQLTSEGRRLPTIDRATPHVDDGDFDSYVSRITERLGGDRHALVISSFHAYGPAMWSRQRAFFAPLWQRVGIPMTTALTTLFHGNYEHSPVGVHKDRYGTFMYVLSGRKRMRMWSRRPWEHDASTIVDYDQYLDSSISAEAEAGQLLYWPSSHFHVGENIGDQPATSVNVGVPREERRMDQETVALLGDTPAAEYGDVGAYLASVLPPVEAAMFTDGIAAQPPDALRLGLDQVVSRLTVAWTGRRRRELALNRYTAGGFQPVPAARPLHRLSTRDRLRLDPAASILWCVVDETSALCSANGHTATETLSPRAMGTLFDGLDRAQPPTVTELCRAVDPGERDKTASLLAELCAFRALDVSR</sequence>
<dbReference type="EMBL" id="VFOW01000001">
    <property type="protein sequence ID" value="TQL76231.1"/>
    <property type="molecule type" value="Genomic_DNA"/>
</dbReference>
<evidence type="ECO:0000313" key="3">
    <source>
        <dbReference type="Proteomes" id="UP000317043"/>
    </source>
</evidence>
<gene>
    <name evidence="2" type="ORF">FB566_1753</name>
</gene>
<evidence type="ECO:0000259" key="1">
    <source>
        <dbReference type="PROSITE" id="PS51184"/>
    </source>
</evidence>
<reference evidence="2 3" key="1">
    <citation type="submission" date="2019-06" db="EMBL/GenBank/DDBJ databases">
        <title>Sequencing the genomes of 1000 actinobacteria strains.</title>
        <authorList>
            <person name="Klenk H.-P."/>
        </authorList>
    </citation>
    <scope>NUCLEOTIDE SEQUENCE [LARGE SCALE GENOMIC DNA]</scope>
    <source>
        <strain evidence="2 3">DSM 45928</strain>
    </source>
</reference>
<protein>
    <recommendedName>
        <fullName evidence="1">JmjC domain-containing protein</fullName>
    </recommendedName>
</protein>
<keyword evidence="3" id="KW-1185">Reference proteome</keyword>
<dbReference type="InterPro" id="IPR003347">
    <property type="entry name" value="JmjC_dom"/>
</dbReference>
<dbReference type="Gene3D" id="2.60.120.650">
    <property type="entry name" value="Cupin"/>
    <property type="match status" value="1"/>
</dbReference>
<dbReference type="Proteomes" id="UP000317043">
    <property type="component" value="Unassembled WGS sequence"/>
</dbReference>
<dbReference type="SUPFAM" id="SSF51197">
    <property type="entry name" value="Clavaminate synthase-like"/>
    <property type="match status" value="1"/>
</dbReference>
<comment type="caution">
    <text evidence="2">The sequence shown here is derived from an EMBL/GenBank/DDBJ whole genome shotgun (WGS) entry which is preliminary data.</text>
</comment>
<dbReference type="InParanoid" id="A0A543AUJ6"/>
<dbReference type="Pfam" id="PF08007">
    <property type="entry name" value="JmjC_2"/>
    <property type="match status" value="1"/>
</dbReference>
<dbReference type="RefSeq" id="WP_142037318.1">
    <property type="nucleotide sequence ID" value="NZ_JBHTGS010000001.1"/>
</dbReference>
<dbReference type="PROSITE" id="PS51184">
    <property type="entry name" value="JMJC"/>
    <property type="match status" value="1"/>
</dbReference>
<dbReference type="AlphaFoldDB" id="A0A543AUJ6"/>
<feature type="domain" description="JmjC" evidence="1">
    <location>
        <begin position="110"/>
        <end position="244"/>
    </location>
</feature>
<dbReference type="OrthoDB" id="4518480at2"/>
<organism evidence="2 3">
    <name type="scientific">Stackebrandtia endophytica</name>
    <dbReference type="NCBI Taxonomy" id="1496996"/>
    <lineage>
        <taxon>Bacteria</taxon>
        <taxon>Bacillati</taxon>
        <taxon>Actinomycetota</taxon>
        <taxon>Actinomycetes</taxon>
        <taxon>Glycomycetales</taxon>
        <taxon>Glycomycetaceae</taxon>
        <taxon>Stackebrandtia</taxon>
    </lineage>
</organism>